<dbReference type="RefSeq" id="WP_025355972.1">
    <property type="nucleotide sequence ID" value="NZ_BAAABQ010000039.1"/>
</dbReference>
<feature type="region of interest" description="Disordered" evidence="1">
    <location>
        <begin position="92"/>
        <end position="116"/>
    </location>
</feature>
<dbReference type="EMBL" id="JACJID010000003">
    <property type="protein sequence ID" value="MBA8926670.1"/>
    <property type="molecule type" value="Genomic_DNA"/>
</dbReference>
<reference evidence="3 4" key="1">
    <citation type="submission" date="2020-08" db="EMBL/GenBank/DDBJ databases">
        <title>Genomic Encyclopedia of Archaeal and Bacterial Type Strains, Phase II (KMG-II): from individual species to whole genera.</title>
        <authorList>
            <person name="Goeker M."/>
        </authorList>
    </citation>
    <scope>NUCLEOTIDE SEQUENCE [LARGE SCALE GENOMIC DNA]</scope>
    <source>
        <strain evidence="3 4">DSM 43850</strain>
    </source>
</reference>
<feature type="transmembrane region" description="Helical" evidence="2">
    <location>
        <begin position="68"/>
        <end position="87"/>
    </location>
</feature>
<evidence type="ECO:0000256" key="2">
    <source>
        <dbReference type="SAM" id="Phobius"/>
    </source>
</evidence>
<keyword evidence="2" id="KW-0472">Membrane</keyword>
<gene>
    <name evidence="3" type="ORF">BC739_003876</name>
</gene>
<protein>
    <submittedName>
        <fullName evidence="3">Uncharacterized protein</fullName>
    </submittedName>
</protein>
<sequence length="116" mass="12277">MSEENTPKPEPQPGPEQPEQAVHTEQPAPQPEPPLAPPPTYYQQPAYAQQPKPPGGFQRFVGHRATQLVAALVLGLVVGGGTVAAFTHHAGPAGVERGHFRDGGGQRQFPRGGYGN</sequence>
<dbReference type="Proteomes" id="UP000517916">
    <property type="component" value="Unassembled WGS sequence"/>
</dbReference>
<evidence type="ECO:0000313" key="3">
    <source>
        <dbReference type="EMBL" id="MBA8926670.1"/>
    </source>
</evidence>
<evidence type="ECO:0000313" key="4">
    <source>
        <dbReference type="Proteomes" id="UP000517916"/>
    </source>
</evidence>
<feature type="compositionally biased region" description="Pro residues" evidence="1">
    <location>
        <begin position="28"/>
        <end position="40"/>
    </location>
</feature>
<evidence type="ECO:0000256" key="1">
    <source>
        <dbReference type="SAM" id="MobiDB-lite"/>
    </source>
</evidence>
<keyword evidence="2" id="KW-1133">Transmembrane helix</keyword>
<keyword evidence="2" id="KW-0812">Transmembrane</keyword>
<name>A0ABR6BIV3_9PSEU</name>
<feature type="region of interest" description="Disordered" evidence="1">
    <location>
        <begin position="1"/>
        <end position="59"/>
    </location>
</feature>
<accession>A0ABR6BIV3</accession>
<feature type="compositionally biased region" description="Low complexity" evidence="1">
    <location>
        <begin position="41"/>
        <end position="50"/>
    </location>
</feature>
<keyword evidence="4" id="KW-1185">Reference proteome</keyword>
<comment type="caution">
    <text evidence="3">The sequence shown here is derived from an EMBL/GenBank/DDBJ whole genome shotgun (WGS) entry which is preliminary data.</text>
</comment>
<proteinExistence type="predicted"/>
<organism evidence="3 4">
    <name type="scientific">Kutzneria viridogrisea</name>
    <dbReference type="NCBI Taxonomy" id="47990"/>
    <lineage>
        <taxon>Bacteria</taxon>
        <taxon>Bacillati</taxon>
        <taxon>Actinomycetota</taxon>
        <taxon>Actinomycetes</taxon>
        <taxon>Pseudonocardiales</taxon>
        <taxon>Pseudonocardiaceae</taxon>
        <taxon>Kutzneria</taxon>
    </lineage>
</organism>